<sequence>MDNGSFDPDDLGIILFKEVKQSCVDLSAITFAPETIFTSKQLVDALKKLDFVLKDSINRVIGTKEIGFPTSLADYIFVPIAQLLRRPVLQETELEYVLSIIRTLIKRCWSFSGALAQGLAQQFIPLITFLIGGKPNIKPSEFVTHTDETLINGIGCLHDTLLGIRNQGPEFTNRYLNDDKNMPSLGHMVTVLLHFAQHNQNITVQLSSLETLNVLFDMFHDGEILSFMLPGVVSSISKTIKHTRKAKVINLSLNVLTTIICYVFDDYDLQVDTNYKVLNLEDIKQQDTREGEFNVFIPENRERQIHRTTSWLKATIYQLHKAFKVILKEDQRAETSESYFNLCSSILSRCFVSCTFLVPQIINCLALICDQKTYFQKLTDSLALDSQAPKKLDLVFIEFEKALSSADVILLSPDSSKITSYFKKLSFFVRILSFFDKDILLLSERSIHTLQEILVSQGFQNRKKKISAEASYTDQLLSITTNSSFQDLEKARVLDGIYDAEVEESLQSYLFTLGEHNVSFLEPILLNLPPVTSNELAISNSMTLWLASSALHASTPQDSSFLIEDEESNSPSDVVLSLLEKTGELLTYSSVRDEQNLIQSKLVGLMCIEKACVVLGDGFGPELVDFLYPVVDNLASSSQIVRSQAQHVALKIAEQLYDGSVEKLITENCDYLADSLSINMTGDSITPRTPIVLGVLINIGDIGLVTQLDDIISTIFTLLDMYHGYTSLCEGFFLVFDQLVTKVYNSFFKDFDFQSLEQNLQEDNVLVPSHWNLSDIDDVVEFVEKEVDVPELDSDENNAPDEQLKKDKVLEVDSDDESGSEIESIAPFQEPQQSDKPPISPKLFKTLFQIFSYSERLSKHNSVKVTLITLNLINKLLPIMATDKSTLLKICASLWPTVSSFVYHKDLRVVDAALKILTTLLRYGNTFLSSRFCEIVDPMFGKFTPLIAKQEAIYKKRKLNSSNKLINKTSTSTDLDAKTFESLATFCQTALVKLGRLLPIQLALKVTEVSILYDDDETHYGYYDDYVYYIKNKV</sequence>
<evidence type="ECO:0000259" key="2">
    <source>
        <dbReference type="Pfam" id="PF24181"/>
    </source>
</evidence>
<name>A0A9P8P7M2_9ASCO</name>
<dbReference type="Pfam" id="PF24173">
    <property type="entry name" value="TPR_TTI1_N"/>
    <property type="match status" value="1"/>
</dbReference>
<dbReference type="InterPro" id="IPR057566">
    <property type="entry name" value="TPR_TTI1_N"/>
</dbReference>
<feature type="domain" description="TTI1 N-terminal TPR" evidence="1">
    <location>
        <begin position="16"/>
        <end position="368"/>
    </location>
</feature>
<dbReference type="Pfam" id="PF21547">
    <property type="entry name" value="TTI1"/>
    <property type="match status" value="1"/>
</dbReference>
<feature type="domain" description="TTI1 C-terminal TPR" evidence="2">
    <location>
        <begin position="801"/>
        <end position="989"/>
    </location>
</feature>
<dbReference type="Pfam" id="PF24181">
    <property type="entry name" value="TPR_TTI1_C"/>
    <property type="match status" value="1"/>
</dbReference>
<dbReference type="GO" id="GO:0005737">
    <property type="term" value="C:cytoplasm"/>
    <property type="evidence" value="ECO:0007669"/>
    <property type="project" value="TreeGrafter"/>
</dbReference>
<dbReference type="RefSeq" id="XP_046062065.1">
    <property type="nucleotide sequence ID" value="XM_046203823.1"/>
</dbReference>
<dbReference type="PANTHER" id="PTHR18460:SF3">
    <property type="entry name" value="TELO2-INTERACTING PROTEIN 1 HOMOLOG"/>
    <property type="match status" value="1"/>
</dbReference>
<dbReference type="GeneID" id="70234869"/>
<organism evidence="3 4">
    <name type="scientific">Ogataea philodendri</name>
    <dbReference type="NCBI Taxonomy" id="1378263"/>
    <lineage>
        <taxon>Eukaryota</taxon>
        <taxon>Fungi</taxon>
        <taxon>Dikarya</taxon>
        <taxon>Ascomycota</taxon>
        <taxon>Saccharomycotina</taxon>
        <taxon>Pichiomycetes</taxon>
        <taxon>Pichiales</taxon>
        <taxon>Pichiaceae</taxon>
        <taxon>Ogataea</taxon>
    </lineage>
</organism>
<evidence type="ECO:0000313" key="4">
    <source>
        <dbReference type="Proteomes" id="UP000769157"/>
    </source>
</evidence>
<proteinExistence type="predicted"/>
<dbReference type="InterPro" id="IPR016024">
    <property type="entry name" value="ARM-type_fold"/>
</dbReference>
<dbReference type="PANTHER" id="PTHR18460">
    <property type="entry name" value="TEL2 INTERACTING PROTEIN 1 TTI1 FAMILY MEMBER"/>
    <property type="match status" value="1"/>
</dbReference>
<dbReference type="Proteomes" id="UP000769157">
    <property type="component" value="Unassembled WGS sequence"/>
</dbReference>
<dbReference type="InterPro" id="IPR052587">
    <property type="entry name" value="TELO2-interacting_protein_1"/>
</dbReference>
<dbReference type="SUPFAM" id="SSF48371">
    <property type="entry name" value="ARM repeat"/>
    <property type="match status" value="1"/>
</dbReference>
<protein>
    <recommendedName>
        <fullName evidence="5">TEL2-interacting protein 1</fullName>
    </recommendedName>
</protein>
<dbReference type="InterPro" id="IPR049362">
    <property type="entry name" value="TTI1_rpt"/>
</dbReference>
<evidence type="ECO:0000313" key="3">
    <source>
        <dbReference type="EMBL" id="KAH3667253.1"/>
    </source>
</evidence>
<reference evidence="3" key="1">
    <citation type="journal article" date="2021" name="Open Biol.">
        <title>Shared evolutionary footprints suggest mitochondrial oxidative damage underlies multiple complex I losses in fungi.</title>
        <authorList>
            <person name="Schikora-Tamarit M.A."/>
            <person name="Marcet-Houben M."/>
            <person name="Nosek J."/>
            <person name="Gabaldon T."/>
        </authorList>
    </citation>
    <scope>NUCLEOTIDE SEQUENCE</scope>
    <source>
        <strain evidence="3">CBS6075</strain>
    </source>
</reference>
<evidence type="ECO:0008006" key="5">
    <source>
        <dbReference type="Google" id="ProtNLM"/>
    </source>
</evidence>
<dbReference type="OrthoDB" id="6781668at2759"/>
<comment type="caution">
    <text evidence="3">The sequence shown here is derived from an EMBL/GenBank/DDBJ whole genome shotgun (WGS) entry which is preliminary data.</text>
</comment>
<reference evidence="3" key="2">
    <citation type="submission" date="2021-01" db="EMBL/GenBank/DDBJ databases">
        <authorList>
            <person name="Schikora-Tamarit M.A."/>
        </authorList>
    </citation>
    <scope>NUCLEOTIDE SEQUENCE</scope>
    <source>
        <strain evidence="3">CBS6075</strain>
    </source>
</reference>
<keyword evidence="4" id="KW-1185">Reference proteome</keyword>
<dbReference type="EMBL" id="JAEUBE010000183">
    <property type="protein sequence ID" value="KAH3667253.1"/>
    <property type="molecule type" value="Genomic_DNA"/>
</dbReference>
<gene>
    <name evidence="3" type="ORF">OGAPHI_002902</name>
</gene>
<evidence type="ECO:0000259" key="1">
    <source>
        <dbReference type="Pfam" id="PF24173"/>
    </source>
</evidence>
<dbReference type="AlphaFoldDB" id="A0A9P8P7M2"/>
<accession>A0A9P8P7M2</accession>
<dbReference type="InterPro" id="IPR057567">
    <property type="entry name" value="TPR_TTI1_C"/>
</dbReference>